<dbReference type="PANTHER" id="PTHR30055">
    <property type="entry name" value="HTH-TYPE TRANSCRIPTIONAL REGULATOR RUTR"/>
    <property type="match status" value="1"/>
</dbReference>
<organism evidence="4 5">
    <name type="scientific">Psychrobacillus vulpis</name>
    <dbReference type="NCBI Taxonomy" id="2325572"/>
    <lineage>
        <taxon>Bacteria</taxon>
        <taxon>Bacillati</taxon>
        <taxon>Bacillota</taxon>
        <taxon>Bacilli</taxon>
        <taxon>Bacillales</taxon>
        <taxon>Bacillaceae</taxon>
        <taxon>Psychrobacillus</taxon>
    </lineage>
</organism>
<dbReference type="Pfam" id="PF00440">
    <property type="entry name" value="TetR_N"/>
    <property type="match status" value="1"/>
</dbReference>
<keyword evidence="5" id="KW-1185">Reference proteome</keyword>
<dbReference type="Gene3D" id="1.10.357.10">
    <property type="entry name" value="Tetracycline Repressor, domain 2"/>
    <property type="match status" value="1"/>
</dbReference>
<dbReference type="InterPro" id="IPR050109">
    <property type="entry name" value="HTH-type_TetR-like_transc_reg"/>
</dbReference>
<dbReference type="PANTHER" id="PTHR30055:SF242">
    <property type="entry name" value="HTH-TYPE TRANSCRIPTIONAL REPRESSOR KSTR"/>
    <property type="match status" value="1"/>
</dbReference>
<dbReference type="EMBL" id="VDGI01000005">
    <property type="protein sequence ID" value="TQR20536.1"/>
    <property type="molecule type" value="Genomic_DNA"/>
</dbReference>
<evidence type="ECO:0000256" key="1">
    <source>
        <dbReference type="ARBA" id="ARBA00023125"/>
    </source>
</evidence>
<sequence>MGVVYVNPQSRWEQERKEGKNKRMKSIIGAAERVFSRKGFEKTTMQDIADEENIGIATVFRYFPKKDNLIVAVAVNILERYLSIFQSIASINGTGLEKIEKLFNHFISHVEPENLECSQLLEAFESYASTSLEELGNYQDYIEVRKKIADTTSIIVEEGMQDGSIQSDKSIKDAFAVINAFGLFSRKLSLFERIPFLNDDLAPGAQLAIIKKIFMDYIRAR</sequence>
<comment type="caution">
    <text evidence="4">The sequence shown here is derived from an EMBL/GenBank/DDBJ whole genome shotgun (WGS) entry which is preliminary data.</text>
</comment>
<evidence type="ECO:0000313" key="4">
    <source>
        <dbReference type="EMBL" id="TQR20536.1"/>
    </source>
</evidence>
<dbReference type="SUPFAM" id="SSF46689">
    <property type="entry name" value="Homeodomain-like"/>
    <property type="match status" value="1"/>
</dbReference>
<dbReference type="InterPro" id="IPR009057">
    <property type="entry name" value="Homeodomain-like_sf"/>
</dbReference>
<dbReference type="AlphaFoldDB" id="A0A544TSV9"/>
<evidence type="ECO:0000313" key="5">
    <source>
        <dbReference type="Proteomes" id="UP000316626"/>
    </source>
</evidence>
<feature type="domain" description="HTH tetR-type" evidence="3">
    <location>
        <begin position="21"/>
        <end position="81"/>
    </location>
</feature>
<dbReference type="PROSITE" id="PS50977">
    <property type="entry name" value="HTH_TETR_2"/>
    <property type="match status" value="1"/>
</dbReference>
<protein>
    <submittedName>
        <fullName evidence="4">TetR/AcrR family transcriptional regulator</fullName>
    </submittedName>
</protein>
<gene>
    <name evidence="4" type="ORF">FG384_07215</name>
</gene>
<keyword evidence="1 2" id="KW-0238">DNA-binding</keyword>
<name>A0A544TSV9_9BACI</name>
<feature type="DNA-binding region" description="H-T-H motif" evidence="2">
    <location>
        <begin position="44"/>
        <end position="63"/>
    </location>
</feature>
<dbReference type="InterPro" id="IPR023772">
    <property type="entry name" value="DNA-bd_HTH_TetR-type_CS"/>
</dbReference>
<dbReference type="GO" id="GO:0000976">
    <property type="term" value="F:transcription cis-regulatory region binding"/>
    <property type="evidence" value="ECO:0007669"/>
    <property type="project" value="TreeGrafter"/>
</dbReference>
<evidence type="ECO:0000256" key="2">
    <source>
        <dbReference type="PROSITE-ProRule" id="PRU00335"/>
    </source>
</evidence>
<dbReference type="GO" id="GO:0003700">
    <property type="term" value="F:DNA-binding transcription factor activity"/>
    <property type="evidence" value="ECO:0007669"/>
    <property type="project" value="TreeGrafter"/>
</dbReference>
<accession>A0A544TSV9</accession>
<dbReference type="PRINTS" id="PR00455">
    <property type="entry name" value="HTHTETR"/>
</dbReference>
<dbReference type="OrthoDB" id="2388018at2"/>
<evidence type="ECO:0000259" key="3">
    <source>
        <dbReference type="PROSITE" id="PS50977"/>
    </source>
</evidence>
<dbReference type="PROSITE" id="PS01081">
    <property type="entry name" value="HTH_TETR_1"/>
    <property type="match status" value="1"/>
</dbReference>
<dbReference type="InterPro" id="IPR001647">
    <property type="entry name" value="HTH_TetR"/>
</dbReference>
<proteinExistence type="predicted"/>
<reference evidence="4 5" key="1">
    <citation type="submission" date="2019-06" db="EMBL/GenBank/DDBJ databases">
        <title>Psychrobacillus vulpis sp. nov., a new species isolated from feces of a red fox that inhabits in The Tablas de Daimiel Natural Park, Albacete, Spain.</title>
        <authorList>
            <person name="Rodriguez M."/>
            <person name="Reina J.C."/>
            <person name="Bejar V."/>
            <person name="Llamas I."/>
        </authorList>
    </citation>
    <scope>NUCLEOTIDE SEQUENCE [LARGE SCALE GENOMIC DNA]</scope>
    <source>
        <strain evidence="4 5">Z8</strain>
    </source>
</reference>
<dbReference type="Proteomes" id="UP000316626">
    <property type="component" value="Unassembled WGS sequence"/>
</dbReference>